<protein>
    <submittedName>
        <fullName evidence="6">Curved DNA-binding protein</fullName>
    </submittedName>
</protein>
<keyword evidence="6" id="KW-0238">DNA-binding</keyword>
<dbReference type="PROSITE" id="PS50076">
    <property type="entry name" value="DNAJ_2"/>
    <property type="match status" value="1"/>
</dbReference>
<dbReference type="GO" id="GO:0051082">
    <property type="term" value="F:unfolded protein binding"/>
    <property type="evidence" value="ECO:0007669"/>
    <property type="project" value="InterPro"/>
</dbReference>
<evidence type="ECO:0000313" key="6">
    <source>
        <dbReference type="EMBL" id="TAA73918.1"/>
    </source>
</evidence>
<dbReference type="GO" id="GO:0008270">
    <property type="term" value="F:zinc ion binding"/>
    <property type="evidence" value="ECO:0007669"/>
    <property type="project" value="UniProtKB-KW"/>
</dbReference>
<accession>A0A521FYR6</accession>
<dbReference type="CDD" id="cd10747">
    <property type="entry name" value="DnaJ_C"/>
    <property type="match status" value="1"/>
</dbReference>
<dbReference type="PRINTS" id="PR00625">
    <property type="entry name" value="JDOMAIN"/>
</dbReference>
<feature type="domain" description="J" evidence="5">
    <location>
        <begin position="2"/>
        <end position="67"/>
    </location>
</feature>
<dbReference type="GO" id="GO:0003677">
    <property type="term" value="F:DNA binding"/>
    <property type="evidence" value="ECO:0007669"/>
    <property type="project" value="UniProtKB-KW"/>
</dbReference>
<evidence type="ECO:0000313" key="7">
    <source>
        <dbReference type="Proteomes" id="UP000316238"/>
    </source>
</evidence>
<dbReference type="FunFam" id="2.60.260.20:FF:000005">
    <property type="entry name" value="Chaperone protein dnaJ 1, mitochondrial"/>
    <property type="match status" value="1"/>
</dbReference>
<evidence type="ECO:0000256" key="1">
    <source>
        <dbReference type="ARBA" id="ARBA00022723"/>
    </source>
</evidence>
<proteinExistence type="predicted"/>
<keyword evidence="4" id="KW-0862">Zinc</keyword>
<dbReference type="SUPFAM" id="SSF46565">
    <property type="entry name" value="Chaperone J-domain"/>
    <property type="match status" value="1"/>
</dbReference>
<dbReference type="SUPFAM" id="SSF49493">
    <property type="entry name" value="HSP40/DnaJ peptide-binding domain"/>
    <property type="match status" value="2"/>
</dbReference>
<dbReference type="GO" id="GO:0005737">
    <property type="term" value="C:cytoplasm"/>
    <property type="evidence" value="ECO:0007669"/>
    <property type="project" value="TreeGrafter"/>
</dbReference>
<reference evidence="6" key="1">
    <citation type="submission" date="2017-07" db="EMBL/GenBank/DDBJ databases">
        <title>The cable genome - Insights into the physiology and evolution of filamentous bacteria capable of sulfide oxidation via long distance electron transfer.</title>
        <authorList>
            <person name="Thorup C."/>
            <person name="Bjerg J.T."/>
            <person name="Schreiber L."/>
            <person name="Nielsen L.P."/>
            <person name="Kjeldsen K.U."/>
            <person name="Boesen T."/>
            <person name="Boggild A."/>
            <person name="Meysman F."/>
            <person name="Geelhoed J."/>
            <person name="Schramm A."/>
        </authorList>
    </citation>
    <scope>NUCLEOTIDE SEQUENCE [LARGE SCALE GENOMIC DNA]</scope>
    <source>
        <strain evidence="6">GS</strain>
    </source>
</reference>
<dbReference type="InterPro" id="IPR036869">
    <property type="entry name" value="J_dom_sf"/>
</dbReference>
<dbReference type="InterPro" id="IPR002939">
    <property type="entry name" value="DnaJ_C"/>
</dbReference>
<sequence length="311" mass="33860">MEYYKILGVEKSATADEIKKSYRKLALKYHPDKNPGNKEAEAQFKEINEAYAVLSDEKKRKEYDTYGSAGFQQRYSQEDIFRNFDLNDILSQFGFGGQGGGRTSFRFGGQGGNSPFDFFSQAGGGGGCSSGGCRPQPTKGEDQTYELSVTLADVLHGADKNISLRRNGETQNVSVKVPKGIENGKRLRLSGKGAPSATGGQPGDLYLKVTVLPHEQFTRDGDNLITEKRIPFSEACLGTAVEITTLDSKSFKVKVPAGVQPEAKLRIKGQGLPSGPIGERGDLYVKILVQVPKQLIGEQEKLVRELATEGL</sequence>
<dbReference type="Proteomes" id="UP000316238">
    <property type="component" value="Unassembled WGS sequence"/>
</dbReference>
<dbReference type="PROSITE" id="PS00636">
    <property type="entry name" value="DNAJ_1"/>
    <property type="match status" value="1"/>
</dbReference>
<dbReference type="InterPro" id="IPR018253">
    <property type="entry name" value="DnaJ_domain_CS"/>
</dbReference>
<dbReference type="SMART" id="SM00271">
    <property type="entry name" value="DnaJ"/>
    <property type="match status" value="1"/>
</dbReference>
<organism evidence="6 7">
    <name type="scientific">Candidatus Electronema aureum</name>
    <dbReference type="NCBI Taxonomy" id="2005002"/>
    <lineage>
        <taxon>Bacteria</taxon>
        <taxon>Pseudomonadati</taxon>
        <taxon>Thermodesulfobacteriota</taxon>
        <taxon>Desulfobulbia</taxon>
        <taxon>Desulfobulbales</taxon>
        <taxon>Desulfobulbaceae</taxon>
        <taxon>Candidatus Electronema</taxon>
    </lineage>
</organism>
<dbReference type="PANTHER" id="PTHR43096:SF10">
    <property type="entry name" value="CHAPERONE PROTEIN DNAJ A6, CHLOROPLASTIC"/>
    <property type="match status" value="1"/>
</dbReference>
<dbReference type="Pfam" id="PF01556">
    <property type="entry name" value="DnaJ_C"/>
    <property type="match status" value="1"/>
</dbReference>
<dbReference type="PANTHER" id="PTHR43096">
    <property type="entry name" value="DNAJ HOMOLOG 1, MITOCHONDRIAL-RELATED"/>
    <property type="match status" value="1"/>
</dbReference>
<keyword evidence="1" id="KW-0479">Metal-binding</keyword>
<evidence type="ECO:0000256" key="2">
    <source>
        <dbReference type="ARBA" id="ARBA00022737"/>
    </source>
</evidence>
<dbReference type="InterPro" id="IPR001623">
    <property type="entry name" value="DnaJ_domain"/>
</dbReference>
<comment type="caution">
    <text evidence="6">The sequence shown here is derived from an EMBL/GenBank/DDBJ whole genome shotgun (WGS) entry which is preliminary data.</text>
</comment>
<dbReference type="Gene3D" id="1.10.287.110">
    <property type="entry name" value="DnaJ domain"/>
    <property type="match status" value="1"/>
</dbReference>
<evidence type="ECO:0000256" key="3">
    <source>
        <dbReference type="ARBA" id="ARBA00022771"/>
    </source>
</evidence>
<dbReference type="CDD" id="cd06257">
    <property type="entry name" value="DnaJ"/>
    <property type="match status" value="1"/>
</dbReference>
<dbReference type="Gene3D" id="2.60.260.20">
    <property type="entry name" value="Urease metallochaperone UreE, N-terminal domain"/>
    <property type="match status" value="2"/>
</dbReference>
<dbReference type="GO" id="GO:0042026">
    <property type="term" value="P:protein refolding"/>
    <property type="evidence" value="ECO:0007669"/>
    <property type="project" value="TreeGrafter"/>
</dbReference>
<keyword evidence="2" id="KW-0677">Repeat</keyword>
<evidence type="ECO:0000256" key="4">
    <source>
        <dbReference type="ARBA" id="ARBA00022833"/>
    </source>
</evidence>
<keyword evidence="7" id="KW-1185">Reference proteome</keyword>
<dbReference type="AlphaFoldDB" id="A0A521FYR6"/>
<name>A0A521FYR6_9BACT</name>
<keyword evidence="3" id="KW-0863">Zinc-finger</keyword>
<gene>
    <name evidence="6" type="ORF">CDV28_1496</name>
</gene>
<dbReference type="InterPro" id="IPR008971">
    <property type="entry name" value="HSP40/DnaJ_pept-bd"/>
</dbReference>
<dbReference type="Pfam" id="PF00226">
    <property type="entry name" value="DnaJ"/>
    <property type="match status" value="1"/>
</dbReference>
<evidence type="ECO:0000259" key="5">
    <source>
        <dbReference type="PROSITE" id="PS50076"/>
    </source>
</evidence>
<dbReference type="EMBL" id="NQJD01000049">
    <property type="protein sequence ID" value="TAA73918.1"/>
    <property type="molecule type" value="Genomic_DNA"/>
</dbReference>